<evidence type="ECO:0000313" key="2">
    <source>
        <dbReference type="EMBL" id="ACT58689.1"/>
    </source>
</evidence>
<feature type="signal peptide" evidence="1">
    <location>
        <begin position="1"/>
        <end position="20"/>
    </location>
</feature>
<gene>
    <name evidence="2" type="ordered locus">Hbal_0995</name>
</gene>
<dbReference type="eggNOG" id="ENOG502ZF4M">
    <property type="taxonomic scope" value="Bacteria"/>
</dbReference>
<reference evidence="3" key="1">
    <citation type="journal article" date="2011" name="J. Bacteriol.">
        <title>Genome sequences of eight morphologically diverse alphaproteobacteria.</title>
        <authorList>
            <consortium name="US DOE Joint Genome Institute"/>
            <person name="Brown P.J."/>
            <person name="Kysela D.T."/>
            <person name="Buechlein A."/>
            <person name="Hemmerich C."/>
            <person name="Brun Y.V."/>
        </authorList>
    </citation>
    <scope>NUCLEOTIDE SEQUENCE [LARGE SCALE GENOMIC DNA]</scope>
    <source>
        <strain evidence="3">ATCC 49814 / DSM 5838 / IFAM 1418</strain>
    </source>
</reference>
<dbReference type="RefSeq" id="WP_015826839.1">
    <property type="nucleotide sequence ID" value="NC_012982.1"/>
</dbReference>
<dbReference type="Proteomes" id="UP000002745">
    <property type="component" value="Chromosome"/>
</dbReference>
<keyword evidence="3" id="KW-1185">Reference proteome</keyword>
<evidence type="ECO:0000313" key="3">
    <source>
        <dbReference type="Proteomes" id="UP000002745"/>
    </source>
</evidence>
<evidence type="ECO:0000256" key="1">
    <source>
        <dbReference type="SAM" id="SignalP"/>
    </source>
</evidence>
<accession>C6XQT3</accession>
<feature type="chain" id="PRO_5002974017" evidence="1">
    <location>
        <begin position="21"/>
        <end position="107"/>
    </location>
</feature>
<dbReference type="KEGG" id="hba:Hbal_0995"/>
<dbReference type="HOGENOM" id="CLU_2206416_0_0_5"/>
<dbReference type="EMBL" id="CP001678">
    <property type="protein sequence ID" value="ACT58689.1"/>
    <property type="molecule type" value="Genomic_DNA"/>
</dbReference>
<sequence>MKKFILAALSAIFLAAPAYAGSMTIEFAPEDGDKVTIILDSTAQTATIGDQTSPYSWDETGKTLCGGEAEQKVCVTFDEVSHDVGFTTGYTRNDGVTGTATVISVTE</sequence>
<dbReference type="AlphaFoldDB" id="C6XQT3"/>
<dbReference type="OrthoDB" id="9893539at2"/>
<proteinExistence type="predicted"/>
<keyword evidence="1" id="KW-0732">Signal</keyword>
<name>C6XQT3_HIRBI</name>
<organism evidence="2 3">
    <name type="scientific">Hirschia baltica (strain ATCC 49814 / DSM 5838 / IFAM 1418)</name>
    <dbReference type="NCBI Taxonomy" id="582402"/>
    <lineage>
        <taxon>Bacteria</taxon>
        <taxon>Pseudomonadati</taxon>
        <taxon>Pseudomonadota</taxon>
        <taxon>Alphaproteobacteria</taxon>
        <taxon>Hyphomonadales</taxon>
        <taxon>Hyphomonadaceae</taxon>
        <taxon>Hirschia</taxon>
    </lineage>
</organism>
<protein>
    <submittedName>
        <fullName evidence="2">Uncharacterized protein</fullName>
    </submittedName>
</protein>